<evidence type="ECO:0000256" key="1">
    <source>
        <dbReference type="SAM" id="SignalP"/>
    </source>
</evidence>
<organism evidence="2 4">
    <name type="scientific">Mesorhabditis spiculigera</name>
    <dbReference type="NCBI Taxonomy" id="96644"/>
    <lineage>
        <taxon>Eukaryota</taxon>
        <taxon>Metazoa</taxon>
        <taxon>Ecdysozoa</taxon>
        <taxon>Nematoda</taxon>
        <taxon>Chromadorea</taxon>
        <taxon>Rhabditida</taxon>
        <taxon>Rhabditina</taxon>
        <taxon>Rhabditomorpha</taxon>
        <taxon>Rhabditoidea</taxon>
        <taxon>Rhabditidae</taxon>
        <taxon>Mesorhabditinae</taxon>
        <taxon>Mesorhabditis</taxon>
    </lineage>
</organism>
<keyword evidence="4" id="KW-1185">Reference proteome</keyword>
<feature type="chain" id="PRO_5041588957" evidence="1">
    <location>
        <begin position="24"/>
        <end position="72"/>
    </location>
</feature>
<proteinExistence type="predicted"/>
<feature type="non-terminal residue" evidence="2">
    <location>
        <position position="72"/>
    </location>
</feature>
<gene>
    <name evidence="3" type="ORF">MSPICULIGERA_LOCUS15503</name>
    <name evidence="2" type="ORF">MSPICULIGERA_LOCUS8461</name>
</gene>
<evidence type="ECO:0000313" key="3">
    <source>
        <dbReference type="EMBL" id="CAJ0577225.1"/>
    </source>
</evidence>
<keyword evidence="1" id="KW-0732">Signal</keyword>
<feature type="signal peptide" evidence="1">
    <location>
        <begin position="1"/>
        <end position="23"/>
    </location>
</feature>
<accession>A0AA36CJ33</accession>
<dbReference type="EMBL" id="CATQJA010002648">
    <property type="protein sequence ID" value="CAJ0577225.1"/>
    <property type="molecule type" value="Genomic_DNA"/>
</dbReference>
<dbReference type="Proteomes" id="UP001177023">
    <property type="component" value="Unassembled WGS sequence"/>
</dbReference>
<evidence type="ECO:0000313" key="2">
    <source>
        <dbReference type="EMBL" id="CAJ0570007.1"/>
    </source>
</evidence>
<sequence length="72" mass="8122">MLGRLWATVLAVLLVVLCVEVEGYARFGPARSATPRPEKSINQQILEGSGQRFHGRFRSGTDDNLYRYLNNL</sequence>
<dbReference type="AlphaFoldDB" id="A0AA36CJ33"/>
<evidence type="ECO:0000313" key="4">
    <source>
        <dbReference type="Proteomes" id="UP001177023"/>
    </source>
</evidence>
<dbReference type="EMBL" id="CATQJA010002214">
    <property type="protein sequence ID" value="CAJ0570007.1"/>
    <property type="molecule type" value="Genomic_DNA"/>
</dbReference>
<reference evidence="2" key="1">
    <citation type="submission" date="2023-06" db="EMBL/GenBank/DDBJ databases">
        <authorList>
            <person name="Delattre M."/>
        </authorList>
    </citation>
    <scope>NUCLEOTIDE SEQUENCE</scope>
    <source>
        <strain evidence="2">AF72</strain>
    </source>
</reference>
<name>A0AA36CJ33_9BILA</name>
<comment type="caution">
    <text evidence="2">The sequence shown here is derived from an EMBL/GenBank/DDBJ whole genome shotgun (WGS) entry which is preliminary data.</text>
</comment>
<protein>
    <submittedName>
        <fullName evidence="2">Uncharacterized protein</fullName>
    </submittedName>
</protein>